<accession>A0A016S312</accession>
<dbReference type="SUPFAM" id="SSF54495">
    <property type="entry name" value="UBC-like"/>
    <property type="match status" value="1"/>
</dbReference>
<evidence type="ECO:0000259" key="1">
    <source>
        <dbReference type="PROSITE" id="PS50908"/>
    </source>
</evidence>
<keyword evidence="3" id="KW-1185">Reference proteome</keyword>
<evidence type="ECO:0000313" key="3">
    <source>
        <dbReference type="Proteomes" id="UP000024635"/>
    </source>
</evidence>
<organism evidence="2 3">
    <name type="scientific">Ancylostoma ceylanicum</name>
    <dbReference type="NCBI Taxonomy" id="53326"/>
    <lineage>
        <taxon>Eukaryota</taxon>
        <taxon>Metazoa</taxon>
        <taxon>Ecdysozoa</taxon>
        <taxon>Nematoda</taxon>
        <taxon>Chromadorea</taxon>
        <taxon>Rhabditida</taxon>
        <taxon>Rhabditina</taxon>
        <taxon>Rhabditomorpha</taxon>
        <taxon>Strongyloidea</taxon>
        <taxon>Ancylostomatidae</taxon>
        <taxon>Ancylostomatinae</taxon>
        <taxon>Ancylostoma</taxon>
    </lineage>
</organism>
<protein>
    <recommendedName>
        <fullName evidence="1">RWD domain-containing protein</fullName>
    </recommendedName>
</protein>
<dbReference type="InterPro" id="IPR006575">
    <property type="entry name" value="RWD_dom"/>
</dbReference>
<dbReference type="SMART" id="SM00591">
    <property type="entry name" value="RWD"/>
    <property type="match status" value="1"/>
</dbReference>
<comment type="caution">
    <text evidence="2">The sequence shown here is derived from an EMBL/GenBank/DDBJ whole genome shotgun (WGS) entry which is preliminary data.</text>
</comment>
<dbReference type="CDD" id="cd23820">
    <property type="entry name" value="RWD_RNF14"/>
    <property type="match status" value="1"/>
</dbReference>
<proteinExistence type="predicted"/>
<sequence length="454" mass="52174">MFPNFIEKRFSSLPYQRNQGVQCGIAKLKTALLEAAIADRRRRRRQCILTIVHTKLLLQSQLDPTAWRNMSSHNQIICKRLRYQEKCRLEKKLKKLRERSQPQGRPTFMRMNAIPPKRHTVIGTNEIDNDMAAVLNLGPSFAISRKVTNATIDEALCGIHHFAHRLRSRIQRGPTVLDRESTLLCSMPFPSRAIRLPDSIPSVDSKIATLELAVQRIYQNEAAQKYRSNLTLSERRGFKKLISMKDKLRLSALKSPDFVYECMTNSFPLWQEEELEAVVSFFGEQYVAVDRSGDLLRGRISIELEESSTAILLYVTNGEERKSFNTKQLPPVQLIFQLPKEYPDAQPELRVDCVWISKDWTEKIQKELSRVVTENSGFPVLFIASQEVKDFVQNHQQEAGEICLDDNPYSCAHDIRGSALLDLSLRTCREYDEKVFAERCHDCEVSDVQLTLSG</sequence>
<reference evidence="3" key="1">
    <citation type="journal article" date="2015" name="Nat. Genet.">
        <title>The genome and transcriptome of the zoonotic hookworm Ancylostoma ceylanicum identify infection-specific gene families.</title>
        <authorList>
            <person name="Schwarz E.M."/>
            <person name="Hu Y."/>
            <person name="Antoshechkin I."/>
            <person name="Miller M.M."/>
            <person name="Sternberg P.W."/>
            <person name="Aroian R.V."/>
        </authorList>
    </citation>
    <scope>NUCLEOTIDE SEQUENCE</scope>
    <source>
        <strain evidence="3">HY135</strain>
    </source>
</reference>
<dbReference type="Pfam" id="PF05773">
    <property type="entry name" value="RWD"/>
    <property type="match status" value="1"/>
</dbReference>
<feature type="domain" description="RWD" evidence="1">
    <location>
        <begin position="273"/>
        <end position="395"/>
    </location>
</feature>
<dbReference type="Gene3D" id="3.10.110.10">
    <property type="entry name" value="Ubiquitin Conjugating Enzyme"/>
    <property type="match status" value="1"/>
</dbReference>
<dbReference type="EMBL" id="JARK01001644">
    <property type="protein sequence ID" value="EYB84901.1"/>
    <property type="molecule type" value="Genomic_DNA"/>
</dbReference>
<evidence type="ECO:0000313" key="2">
    <source>
        <dbReference type="EMBL" id="EYB84901.1"/>
    </source>
</evidence>
<dbReference type="Proteomes" id="UP000024635">
    <property type="component" value="Unassembled WGS sequence"/>
</dbReference>
<gene>
    <name evidence="2" type="primary">Acey_s0308.g2060</name>
    <name evidence="2" type="ORF">Y032_0308g2060</name>
</gene>
<dbReference type="OrthoDB" id="5873844at2759"/>
<dbReference type="AlphaFoldDB" id="A0A016S312"/>
<dbReference type="InterPro" id="IPR016135">
    <property type="entry name" value="UBQ-conjugating_enzyme/RWD"/>
</dbReference>
<dbReference type="PROSITE" id="PS50908">
    <property type="entry name" value="RWD"/>
    <property type="match status" value="1"/>
</dbReference>
<name>A0A016S312_9BILA</name>
<dbReference type="STRING" id="53326.A0A016S312"/>